<dbReference type="EMBL" id="DS113261">
    <property type="protein sequence ID" value="EAY15079.1"/>
    <property type="molecule type" value="Genomic_DNA"/>
</dbReference>
<keyword evidence="3" id="KW-0720">Serine protease</keyword>
<dbReference type="RefSeq" id="XP_001327302.1">
    <property type="nucleotide sequence ID" value="XM_001327267.1"/>
</dbReference>
<dbReference type="FunFam" id="3.40.50.200:FF:000068">
    <property type="entry name" value="p-domain proprotein convertase, putative"/>
    <property type="match status" value="1"/>
</dbReference>
<reference evidence="7" key="1">
    <citation type="submission" date="2006-10" db="EMBL/GenBank/DDBJ databases">
        <authorList>
            <person name="Amadeo P."/>
            <person name="Zhao Q."/>
            <person name="Wortman J."/>
            <person name="Fraser-Liggett C."/>
            <person name="Carlton J."/>
        </authorList>
    </citation>
    <scope>NUCLEOTIDE SEQUENCE</scope>
    <source>
        <strain evidence="7">G3</strain>
    </source>
</reference>
<dbReference type="GO" id="GO:0016485">
    <property type="term" value="P:protein processing"/>
    <property type="evidence" value="ECO:0000318"/>
    <property type="project" value="GO_Central"/>
</dbReference>
<evidence type="ECO:0000256" key="2">
    <source>
        <dbReference type="ARBA" id="ARBA00022801"/>
    </source>
</evidence>
<dbReference type="STRING" id="5722.A2DX52"/>
<dbReference type="InterPro" id="IPR008979">
    <property type="entry name" value="Galactose-bd-like_sf"/>
</dbReference>
<dbReference type="AlphaFoldDB" id="A2DX52"/>
<feature type="region of interest" description="Disordered" evidence="4">
    <location>
        <begin position="719"/>
        <end position="738"/>
    </location>
</feature>
<keyword evidence="1" id="KW-0645">Protease</keyword>
<dbReference type="GO" id="GO:0016020">
    <property type="term" value="C:membrane"/>
    <property type="evidence" value="ECO:0000318"/>
    <property type="project" value="GO_Central"/>
</dbReference>
<evidence type="ECO:0000256" key="5">
    <source>
        <dbReference type="SAM" id="Phobius"/>
    </source>
</evidence>
<dbReference type="eggNOG" id="KOG3525">
    <property type="taxonomic scope" value="Eukaryota"/>
</dbReference>
<dbReference type="InterPro" id="IPR036852">
    <property type="entry name" value="Peptidase_S8/S53_dom_sf"/>
</dbReference>
<dbReference type="Proteomes" id="UP000001542">
    <property type="component" value="Unassembled WGS sequence"/>
</dbReference>
<dbReference type="OrthoDB" id="300641at2759"/>
<reference evidence="7" key="2">
    <citation type="journal article" date="2007" name="Science">
        <title>Draft genome sequence of the sexually transmitted pathogen Trichomonas vaginalis.</title>
        <authorList>
            <person name="Carlton J.M."/>
            <person name="Hirt R.P."/>
            <person name="Silva J.C."/>
            <person name="Delcher A.L."/>
            <person name="Schatz M."/>
            <person name="Zhao Q."/>
            <person name="Wortman J.R."/>
            <person name="Bidwell S.L."/>
            <person name="Alsmark U.C.M."/>
            <person name="Besteiro S."/>
            <person name="Sicheritz-Ponten T."/>
            <person name="Noel C.J."/>
            <person name="Dacks J.B."/>
            <person name="Foster P.G."/>
            <person name="Simillion C."/>
            <person name="Van de Peer Y."/>
            <person name="Miranda-Saavedra D."/>
            <person name="Barton G.J."/>
            <person name="Westrop G.D."/>
            <person name="Mueller S."/>
            <person name="Dessi D."/>
            <person name="Fiori P.L."/>
            <person name="Ren Q."/>
            <person name="Paulsen I."/>
            <person name="Zhang H."/>
            <person name="Bastida-Corcuera F.D."/>
            <person name="Simoes-Barbosa A."/>
            <person name="Brown M.T."/>
            <person name="Hayes R.D."/>
            <person name="Mukherjee M."/>
            <person name="Okumura C.Y."/>
            <person name="Schneider R."/>
            <person name="Smith A.J."/>
            <person name="Vanacova S."/>
            <person name="Villalvazo M."/>
            <person name="Haas B.J."/>
            <person name="Pertea M."/>
            <person name="Feldblyum T.V."/>
            <person name="Utterback T.R."/>
            <person name="Shu C.L."/>
            <person name="Osoegawa K."/>
            <person name="de Jong P.J."/>
            <person name="Hrdy I."/>
            <person name="Horvathova L."/>
            <person name="Zubacova Z."/>
            <person name="Dolezal P."/>
            <person name="Malik S.B."/>
            <person name="Logsdon J.M. Jr."/>
            <person name="Henze K."/>
            <person name="Gupta A."/>
            <person name="Wang C.C."/>
            <person name="Dunne R.L."/>
            <person name="Upcroft J.A."/>
            <person name="Upcroft P."/>
            <person name="White O."/>
            <person name="Salzberg S.L."/>
            <person name="Tang P."/>
            <person name="Chiu C.-H."/>
            <person name="Lee Y.-S."/>
            <person name="Embley T.M."/>
            <person name="Coombs G.H."/>
            <person name="Mottram J.C."/>
            <person name="Tachezy J."/>
            <person name="Fraser-Liggett C.M."/>
            <person name="Johnson P.J."/>
        </authorList>
    </citation>
    <scope>NUCLEOTIDE SEQUENCE [LARGE SCALE GENOMIC DNA]</scope>
    <source>
        <strain evidence="7">G3</strain>
    </source>
</reference>
<dbReference type="FunFam" id="2.60.120.260:FF:000123">
    <property type="entry name" value="Clan SB, family S8, subtilisin-like serine peptidase"/>
    <property type="match status" value="1"/>
</dbReference>
<evidence type="ECO:0000313" key="7">
    <source>
        <dbReference type="EMBL" id="EAY15079.1"/>
    </source>
</evidence>
<feature type="transmembrane region" description="Helical" evidence="5">
    <location>
        <begin position="672"/>
        <end position="699"/>
    </location>
</feature>
<dbReference type="Gene3D" id="2.60.120.260">
    <property type="entry name" value="Galactose-binding domain-like"/>
    <property type="match status" value="1"/>
</dbReference>
<name>A2DX52_TRIV3</name>
<dbReference type="PROSITE" id="PS51829">
    <property type="entry name" value="P_HOMO_B"/>
    <property type="match status" value="1"/>
</dbReference>
<protein>
    <recommendedName>
        <fullName evidence="6">P/Homo B domain-containing protein</fullName>
    </recommendedName>
</protein>
<dbReference type="SMR" id="A2DX52"/>
<dbReference type="PANTHER" id="PTHR42884:SF14">
    <property type="entry name" value="NEUROENDOCRINE CONVERTASE 1"/>
    <property type="match status" value="1"/>
</dbReference>
<accession>A2DX52</accession>
<dbReference type="VEuPathDB" id="TrichDB:TVAG_019800"/>
<dbReference type="PANTHER" id="PTHR42884">
    <property type="entry name" value="PROPROTEIN CONVERTASE SUBTILISIN/KEXIN-RELATED"/>
    <property type="match status" value="1"/>
</dbReference>
<evidence type="ECO:0000256" key="1">
    <source>
        <dbReference type="ARBA" id="ARBA00022670"/>
    </source>
</evidence>
<dbReference type="GO" id="GO:0004252">
    <property type="term" value="F:serine-type endopeptidase activity"/>
    <property type="evidence" value="ECO:0000318"/>
    <property type="project" value="GO_Central"/>
</dbReference>
<dbReference type="SUPFAM" id="SSF49785">
    <property type="entry name" value="Galactose-binding domain-like"/>
    <property type="match status" value="1"/>
</dbReference>
<dbReference type="VEuPathDB" id="TrichDB:TVAGG3_0185980"/>
<dbReference type="Gene3D" id="3.40.50.200">
    <property type="entry name" value="Peptidase S8/S53 domain"/>
    <property type="match status" value="1"/>
</dbReference>
<keyword evidence="5" id="KW-0472">Membrane</keyword>
<proteinExistence type="predicted"/>
<evidence type="ECO:0000313" key="8">
    <source>
        <dbReference type="Proteomes" id="UP000001542"/>
    </source>
</evidence>
<keyword evidence="5" id="KW-1133">Transmembrane helix</keyword>
<evidence type="ECO:0000259" key="6">
    <source>
        <dbReference type="PROSITE" id="PS51829"/>
    </source>
</evidence>
<gene>
    <name evidence="7" type="ORF">TVAG_019800</name>
</gene>
<organism evidence="7 8">
    <name type="scientific">Trichomonas vaginalis (strain ATCC PRA-98 / G3)</name>
    <dbReference type="NCBI Taxonomy" id="412133"/>
    <lineage>
        <taxon>Eukaryota</taxon>
        <taxon>Metamonada</taxon>
        <taxon>Parabasalia</taxon>
        <taxon>Trichomonadida</taxon>
        <taxon>Trichomonadidae</taxon>
        <taxon>Trichomonas</taxon>
    </lineage>
</organism>
<evidence type="ECO:0000256" key="3">
    <source>
        <dbReference type="ARBA" id="ARBA00022825"/>
    </source>
</evidence>
<dbReference type="KEGG" id="tva:4773079"/>
<sequence length="759" mass="85153">MGDGAHMHHEAYKGRILDNEFINGFDGSHIERPPKSVLLDNISESSLLLAAGKYDYCNSRGIAPGAKVGSYYFFDNSDHTEDLTYLICYRSDKWDISILTYQNAACSGRNCKYFQPTEFHVSIASKCLYHSSNPKIIVVPIPTESATDVIFAPPAGWPLIFTIAGVTNRGMPLNHAAEGTGIFMAAPVAGIAPISGADAKNPTECIENFTSPNASAAIFAGGLAILKEANPNLNLTDLFFITAMTADKVCPESPLWSKNSFGLWFNRKVGFGRLNLNKSVELARNWTSLGGFTKKTGMLSNINHILGNETESFRIPINASENDTVLFVNLQISGVKLAFGSLVPHLISPSGTKCEMKLLTYGSRYLNITNVTLPSYMFLGEKLNGNWTVEFRSVDDSHKGVLLHVALQIYYTSNRPQHSPRQKTNGPNPYQPFNSSSFVFSETKSVMNATHPWKTTFTSTRNINESSHILCYLQGTQNISRTKVQCDFVDNKEIHLDYVPSVYRTGLPMNFVVESLDPDFHFSSFLPIEYINAFDDKPGIISFEAKEDGNCNFDIDSPLSLIIDNKTISANHRCILVKYSLDFNDTIDDGYSASLTASIINYDSLVVLNRTFSRNVGYFKWSSVVPDSKKFIFQLSASSDNRNMNYFKSITLDIFIEPHEGRYSPPPSSFPIWNMLLIMTMLLTLTALVIKGLYINLYLTEYENIQRNEISIIFTDTRKPEKEKEKNKEKEKRKTKKFKFSWRKKEVSSESSMNIPLVI</sequence>
<dbReference type="InterPro" id="IPR002884">
    <property type="entry name" value="P_dom"/>
</dbReference>
<keyword evidence="8" id="KW-1185">Reference proteome</keyword>
<dbReference type="SUPFAM" id="SSF52743">
    <property type="entry name" value="Subtilisin-like"/>
    <property type="match status" value="1"/>
</dbReference>
<dbReference type="InParanoid" id="A2DX52"/>
<feature type="domain" description="P/Homo B" evidence="6">
    <location>
        <begin position="287"/>
        <end position="415"/>
    </location>
</feature>
<keyword evidence="2" id="KW-0378">Hydrolase</keyword>
<feature type="compositionally biased region" description="Basic and acidic residues" evidence="4">
    <location>
        <begin position="719"/>
        <end position="732"/>
    </location>
</feature>
<evidence type="ECO:0000256" key="4">
    <source>
        <dbReference type="SAM" id="MobiDB-lite"/>
    </source>
</evidence>
<keyword evidence="5" id="KW-0812">Transmembrane</keyword>